<name>A0ACC0GT98_9ERIC</name>
<evidence type="ECO:0000313" key="1">
    <source>
        <dbReference type="EMBL" id="KAI8003510.1"/>
    </source>
</evidence>
<dbReference type="Proteomes" id="UP001060215">
    <property type="component" value="Chromosome 9"/>
</dbReference>
<sequence length="348" mass="40093">MVTSKDNIFKHKEFNLESLGIGGLSAEFADIFQELLPREFFLHMLGIKHVKGMLLYGPPGTGKTLMARQIGKMLNGKEPKSRGSTRDGTGVYDSIVNQLLTKIDGVESLNNVLLIGMTNRKDLLDDALLRRGTRSKTGDIMGRGKIEVKRIENNTSRQVTFSKRRTGLLKKTHELSVLCDAQIGLIVFSSKGKLFEYCTHPLSMGEMIGRYLDATGIRIPEHDDREQIFNELTRIRNETHNLQLSLQRYKGEDLSSARYEDLDELERQLESSVNKVRARKFQLLQQQLDNLQRTEKMLEKENQDMYQWLMSNHMKQQAEELDHHQQAMTELRLVGQQHQQQVLEQFSF</sequence>
<organism evidence="1 2">
    <name type="scientific">Camellia lanceoleosa</name>
    <dbReference type="NCBI Taxonomy" id="1840588"/>
    <lineage>
        <taxon>Eukaryota</taxon>
        <taxon>Viridiplantae</taxon>
        <taxon>Streptophyta</taxon>
        <taxon>Embryophyta</taxon>
        <taxon>Tracheophyta</taxon>
        <taxon>Spermatophyta</taxon>
        <taxon>Magnoliopsida</taxon>
        <taxon>eudicotyledons</taxon>
        <taxon>Gunneridae</taxon>
        <taxon>Pentapetalae</taxon>
        <taxon>asterids</taxon>
        <taxon>Ericales</taxon>
        <taxon>Theaceae</taxon>
        <taxon>Camellia</taxon>
    </lineage>
</organism>
<keyword evidence="2" id="KW-1185">Reference proteome</keyword>
<comment type="caution">
    <text evidence="1">The sequence shown here is derived from an EMBL/GenBank/DDBJ whole genome shotgun (WGS) entry which is preliminary data.</text>
</comment>
<proteinExistence type="predicted"/>
<protein>
    <submittedName>
        <fullName evidence="1">MADS-box protein FBP24</fullName>
    </submittedName>
</protein>
<accession>A0ACC0GT98</accession>
<dbReference type="EMBL" id="CM045766">
    <property type="protein sequence ID" value="KAI8003510.1"/>
    <property type="molecule type" value="Genomic_DNA"/>
</dbReference>
<reference evidence="1 2" key="1">
    <citation type="journal article" date="2022" name="Plant J.">
        <title>Chromosome-level genome of Camellia lanceoleosa provides a valuable resource for understanding genome evolution and self-incompatibility.</title>
        <authorList>
            <person name="Gong W."/>
            <person name="Xiao S."/>
            <person name="Wang L."/>
            <person name="Liao Z."/>
            <person name="Chang Y."/>
            <person name="Mo W."/>
            <person name="Hu G."/>
            <person name="Li W."/>
            <person name="Zhao G."/>
            <person name="Zhu H."/>
            <person name="Hu X."/>
            <person name="Ji K."/>
            <person name="Xiang X."/>
            <person name="Song Q."/>
            <person name="Yuan D."/>
            <person name="Jin S."/>
            <person name="Zhang L."/>
        </authorList>
    </citation>
    <scope>NUCLEOTIDE SEQUENCE [LARGE SCALE GENOMIC DNA]</scope>
    <source>
        <strain evidence="1">SQ_2022a</strain>
    </source>
</reference>
<gene>
    <name evidence="1" type="ORF">LOK49_LG08G01547</name>
</gene>
<evidence type="ECO:0000313" key="2">
    <source>
        <dbReference type="Proteomes" id="UP001060215"/>
    </source>
</evidence>